<dbReference type="PANTHER" id="PTHR16967">
    <property type="entry name" value="LEYDIG CELL TUMOR 10 KDA PROTEIN HOMOLOG"/>
    <property type="match status" value="1"/>
</dbReference>
<evidence type="ECO:0000256" key="2">
    <source>
        <dbReference type="SAM" id="MobiDB-lite"/>
    </source>
</evidence>
<organism evidence="3 4">
    <name type="scientific">Podarcis muralis</name>
    <name type="common">Wall lizard</name>
    <name type="synonym">Lacerta muralis</name>
    <dbReference type="NCBI Taxonomy" id="64176"/>
    <lineage>
        <taxon>Eukaryota</taxon>
        <taxon>Metazoa</taxon>
        <taxon>Chordata</taxon>
        <taxon>Craniata</taxon>
        <taxon>Vertebrata</taxon>
        <taxon>Euteleostomi</taxon>
        <taxon>Lepidosauria</taxon>
        <taxon>Squamata</taxon>
        <taxon>Bifurcata</taxon>
        <taxon>Unidentata</taxon>
        <taxon>Episquamata</taxon>
        <taxon>Laterata</taxon>
        <taxon>Lacertibaenia</taxon>
        <taxon>Lacertidae</taxon>
        <taxon>Podarcis</taxon>
    </lineage>
</organism>
<dbReference type="OMA" id="IEHETAM"/>
<dbReference type="AlphaFoldDB" id="A0A670KJ71"/>
<feature type="compositionally biased region" description="Basic and acidic residues" evidence="2">
    <location>
        <begin position="140"/>
        <end position="154"/>
    </location>
</feature>
<proteinExistence type="inferred from homology"/>
<accession>A0A670KJ71</accession>
<feature type="compositionally biased region" description="Basic residues" evidence="2">
    <location>
        <begin position="48"/>
        <end position="65"/>
    </location>
</feature>
<feature type="compositionally biased region" description="Low complexity" evidence="2">
    <location>
        <begin position="66"/>
        <end position="84"/>
    </location>
</feature>
<evidence type="ECO:0000256" key="1">
    <source>
        <dbReference type="ARBA" id="ARBA00006802"/>
    </source>
</evidence>
<reference evidence="3 4" key="1">
    <citation type="journal article" date="2019" name="Proc. Natl. Acad. Sci. U.S.A.">
        <title>Regulatory changes in pterin and carotenoid genes underlie balanced color polymorphisms in the wall lizard.</title>
        <authorList>
            <person name="Andrade P."/>
            <person name="Pinho C."/>
            <person name="Perez I de Lanuza G."/>
            <person name="Afonso S."/>
            <person name="Brejcha J."/>
            <person name="Rubin C.J."/>
            <person name="Wallerman O."/>
            <person name="Pereira P."/>
            <person name="Sabatino S.J."/>
            <person name="Bellati A."/>
            <person name="Pellitteri-Rosa D."/>
            <person name="Bosakova Z."/>
            <person name="Bunikis I."/>
            <person name="Carretero M.A."/>
            <person name="Feiner N."/>
            <person name="Marsik P."/>
            <person name="Pauperio F."/>
            <person name="Salvi D."/>
            <person name="Soler L."/>
            <person name="While G.M."/>
            <person name="Uller T."/>
            <person name="Font E."/>
            <person name="Andersson L."/>
            <person name="Carneiro M."/>
        </authorList>
    </citation>
    <scope>NUCLEOTIDE SEQUENCE</scope>
</reference>
<evidence type="ECO:0000313" key="3">
    <source>
        <dbReference type="Ensembl" id="ENSPMRP00000037131.1"/>
    </source>
</evidence>
<reference evidence="3" key="2">
    <citation type="submission" date="2025-08" db="UniProtKB">
        <authorList>
            <consortium name="Ensembl"/>
        </authorList>
    </citation>
    <scope>IDENTIFICATION</scope>
</reference>
<evidence type="ECO:0000313" key="4">
    <source>
        <dbReference type="Proteomes" id="UP000472272"/>
    </source>
</evidence>
<feature type="region of interest" description="Disordered" evidence="2">
    <location>
        <begin position="134"/>
        <end position="154"/>
    </location>
</feature>
<dbReference type="PANTHER" id="PTHR16967:SF1">
    <property type="entry name" value="LEYDIG CELL TUMOR 10 KDA PROTEIN HOMOLOG"/>
    <property type="match status" value="1"/>
</dbReference>
<dbReference type="InterPro" id="IPR019034">
    <property type="entry name" value="UPF0390"/>
</dbReference>
<dbReference type="GeneTree" id="ENSGT00390000011740"/>
<feature type="compositionally biased region" description="Low complexity" evidence="2">
    <location>
        <begin position="23"/>
        <end position="35"/>
    </location>
</feature>
<protein>
    <submittedName>
        <fullName evidence="3">Chromosome 19 open reading frame 53</fullName>
    </submittedName>
</protein>
<dbReference type="Proteomes" id="UP000472272">
    <property type="component" value="Chromosome 17"/>
</dbReference>
<dbReference type="Ensembl" id="ENSPMRT00000039316.1">
    <property type="protein sequence ID" value="ENSPMRP00000037131.1"/>
    <property type="gene ID" value="ENSPMRG00000023898.1"/>
</dbReference>
<reference evidence="3" key="3">
    <citation type="submission" date="2025-09" db="UniProtKB">
        <authorList>
            <consortium name="Ensembl"/>
        </authorList>
    </citation>
    <scope>IDENTIFICATION</scope>
</reference>
<gene>
    <name evidence="3" type="primary">C19orf53</name>
</gene>
<comment type="similarity">
    <text evidence="1">Belongs to the UPF0390 family.</text>
</comment>
<dbReference type="Pfam" id="PF09495">
    <property type="entry name" value="DUF2462"/>
    <property type="match status" value="1"/>
</dbReference>
<feature type="region of interest" description="Disordered" evidence="2">
    <location>
        <begin position="23"/>
        <end position="93"/>
    </location>
</feature>
<keyword evidence="4" id="KW-1185">Reference proteome</keyword>
<name>A0A670KJ71_PODMU</name>
<sequence length="154" mass="16512">MRRRAPCRPFPGRAPLVPFRIPAAAPAVPGSSPPSFRLPGRAEGSRPPKARRPRAMAQGKRKFQARKAASAGKKAKAAVAAAARGPRKGGRIIAPKKARVIQQQKLKKNLEVGIRKKIEHEVVMKASAKLPKKLSVLKAPKADTTKEAGHSSKS</sequence>